<comment type="caution">
    <text evidence="6">The sequence shown here is derived from an EMBL/GenBank/DDBJ whole genome shotgun (WGS) entry which is preliminary data.</text>
</comment>
<protein>
    <recommendedName>
        <fullName evidence="8">UbiA prenyltransferase</fullName>
    </recommendedName>
</protein>
<feature type="transmembrane region" description="Helical" evidence="5">
    <location>
        <begin position="375"/>
        <end position="396"/>
    </location>
</feature>
<evidence type="ECO:0000256" key="1">
    <source>
        <dbReference type="ARBA" id="ARBA00004141"/>
    </source>
</evidence>
<organism evidence="6 7">
    <name type="scientific">candidate division WWE3 bacterium</name>
    <dbReference type="NCBI Taxonomy" id="2053526"/>
    <lineage>
        <taxon>Bacteria</taxon>
        <taxon>Katanobacteria</taxon>
    </lineage>
</organism>
<feature type="transmembrane region" description="Helical" evidence="5">
    <location>
        <begin position="325"/>
        <end position="354"/>
    </location>
</feature>
<feature type="transmembrane region" description="Helical" evidence="5">
    <location>
        <begin position="20"/>
        <end position="37"/>
    </location>
</feature>
<evidence type="ECO:0000256" key="5">
    <source>
        <dbReference type="SAM" id="Phobius"/>
    </source>
</evidence>
<reference evidence="6 7" key="1">
    <citation type="journal article" date="2018" name="Nat. Biotechnol.">
        <title>A standardized bacterial taxonomy based on genome phylogeny substantially revises the tree of life.</title>
        <authorList>
            <person name="Parks D.H."/>
            <person name="Chuvochina M."/>
            <person name="Waite D.W."/>
            <person name="Rinke C."/>
            <person name="Skarshewski A."/>
            <person name="Chaumeil P.A."/>
            <person name="Hugenholtz P."/>
        </authorList>
    </citation>
    <scope>NUCLEOTIDE SEQUENCE [LARGE SCALE GENOMIC DNA]</scope>
    <source>
        <strain evidence="6">UBA11701</strain>
    </source>
</reference>
<dbReference type="AlphaFoldDB" id="A0A3D0ZRH6"/>
<evidence type="ECO:0000313" key="6">
    <source>
        <dbReference type="EMBL" id="HCC42298.1"/>
    </source>
</evidence>
<gene>
    <name evidence="6" type="ORF">DEP93_02410</name>
</gene>
<feature type="transmembrane region" description="Helical" evidence="5">
    <location>
        <begin position="272"/>
        <end position="305"/>
    </location>
</feature>
<dbReference type="Pfam" id="PF01040">
    <property type="entry name" value="UbiA"/>
    <property type="match status" value="1"/>
</dbReference>
<evidence type="ECO:0000313" key="7">
    <source>
        <dbReference type="Proteomes" id="UP000263336"/>
    </source>
</evidence>
<dbReference type="Proteomes" id="UP000263336">
    <property type="component" value="Unassembled WGS sequence"/>
</dbReference>
<dbReference type="InterPro" id="IPR044878">
    <property type="entry name" value="UbiA_sf"/>
</dbReference>
<evidence type="ECO:0000256" key="3">
    <source>
        <dbReference type="ARBA" id="ARBA00022989"/>
    </source>
</evidence>
<proteinExistence type="predicted"/>
<feature type="transmembrane region" description="Helical" evidence="5">
    <location>
        <begin position="43"/>
        <end position="69"/>
    </location>
</feature>
<feature type="transmembrane region" description="Helical" evidence="5">
    <location>
        <begin position="104"/>
        <end position="123"/>
    </location>
</feature>
<dbReference type="InterPro" id="IPR007404">
    <property type="entry name" value="YdjM-like"/>
</dbReference>
<comment type="subcellular location">
    <subcellularLocation>
        <location evidence="1">Membrane</location>
        <topology evidence="1">Multi-pass membrane protein</topology>
    </subcellularLocation>
</comment>
<feature type="transmembrane region" description="Helical" evidence="5">
    <location>
        <begin position="184"/>
        <end position="202"/>
    </location>
</feature>
<dbReference type="EMBL" id="DOZN01000016">
    <property type="protein sequence ID" value="HCC42298.1"/>
    <property type="molecule type" value="Genomic_DNA"/>
</dbReference>
<feature type="transmembrane region" description="Helical" evidence="5">
    <location>
        <begin position="402"/>
        <end position="420"/>
    </location>
</feature>
<keyword evidence="2 5" id="KW-0812">Transmembrane</keyword>
<dbReference type="Pfam" id="PF04307">
    <property type="entry name" value="YdjM"/>
    <property type="match status" value="1"/>
</dbReference>
<keyword evidence="4 5" id="KW-0472">Membrane</keyword>
<name>A0A3D0ZRH6_UNCKA</name>
<dbReference type="Gene3D" id="1.10.357.140">
    <property type="entry name" value="UbiA prenyltransferase"/>
    <property type="match status" value="1"/>
</dbReference>
<keyword evidence="3 5" id="KW-1133">Transmembrane helix</keyword>
<evidence type="ECO:0008006" key="8">
    <source>
        <dbReference type="Google" id="ProtNLM"/>
    </source>
</evidence>
<dbReference type="GO" id="GO:0016765">
    <property type="term" value="F:transferase activity, transferring alkyl or aryl (other than methyl) groups"/>
    <property type="evidence" value="ECO:0007669"/>
    <property type="project" value="InterPro"/>
</dbReference>
<accession>A0A3D0ZRH6</accession>
<dbReference type="GO" id="GO:0016020">
    <property type="term" value="C:membrane"/>
    <property type="evidence" value="ECO:0007669"/>
    <property type="project" value="UniProtKB-SubCell"/>
</dbReference>
<evidence type="ECO:0000256" key="4">
    <source>
        <dbReference type="ARBA" id="ARBA00023136"/>
    </source>
</evidence>
<feature type="transmembrane region" description="Helical" evidence="5">
    <location>
        <begin position="214"/>
        <end position="235"/>
    </location>
</feature>
<evidence type="ECO:0000256" key="2">
    <source>
        <dbReference type="ARBA" id="ARBA00022692"/>
    </source>
</evidence>
<dbReference type="InterPro" id="IPR000537">
    <property type="entry name" value="UbiA_prenyltransferase"/>
</dbReference>
<sequence>MSAMFISKDTLSKLSNKYHMPLHALVGAVLGYIFYYFQPGYGLLPSLVLGALGAILPDADHLFFIYTYGRKTDYSKNLRYFLRNKELREFQRFAIENHKFNTGIYSHNLVTVLIAVTFFSYFALVQENYGAAIFTLGMISHYSYDIFEDWLLLGRINPNWFLLFKREKINTPLFLKKGLIFAKLIRFFPNALSAFPLVYGYFLANDFNLTLKEFGFIFLAAFLFSPIFYGAVYIMDDIRDLESDRRHPVKSRGRAIASGEVSPATARRIFKILLFFSFLFAALLSHILFIALGAFLVLNLLYLFALRKIPVVDIVMSTILHSMKLLTGLVLAGASPLSFLAIVITDILAYFSIAAGKKVREHKEGYAESMLNTDYADYLSIFQYLVYVLSITYLFRTFNEPGLFYRVLITVVALSMTVLYKPKTAMRSFMDFMSYGDDREGTFTRVFNIKLWKREKN</sequence>